<dbReference type="PROSITE" id="PS50110">
    <property type="entry name" value="RESPONSE_REGULATORY"/>
    <property type="match status" value="1"/>
</dbReference>
<reference evidence="3 4" key="1">
    <citation type="submission" date="2019-09" db="EMBL/GenBank/DDBJ databases">
        <title>Genome sequence and assembly of Adhaeribacter sp.</title>
        <authorList>
            <person name="Chhetri G."/>
        </authorList>
    </citation>
    <scope>NUCLEOTIDE SEQUENCE [LARGE SCALE GENOMIC DNA]</scope>
    <source>
        <strain evidence="3 4">DK36</strain>
    </source>
</reference>
<dbReference type="AlphaFoldDB" id="A0A5M6CWT5"/>
<keyword evidence="1" id="KW-0597">Phosphoprotein</keyword>
<comment type="caution">
    <text evidence="3">The sequence shown here is derived from an EMBL/GenBank/DDBJ whole genome shotgun (WGS) entry which is preliminary data.</text>
</comment>
<dbReference type="InterPro" id="IPR052893">
    <property type="entry name" value="TCS_response_regulator"/>
</dbReference>
<protein>
    <submittedName>
        <fullName evidence="3">Response regulator</fullName>
    </submittedName>
</protein>
<organism evidence="3 4">
    <name type="scientific">Adhaeribacter rhizoryzae</name>
    <dbReference type="NCBI Taxonomy" id="2607907"/>
    <lineage>
        <taxon>Bacteria</taxon>
        <taxon>Pseudomonadati</taxon>
        <taxon>Bacteroidota</taxon>
        <taxon>Cytophagia</taxon>
        <taxon>Cytophagales</taxon>
        <taxon>Hymenobacteraceae</taxon>
        <taxon>Adhaeribacter</taxon>
    </lineage>
</organism>
<proteinExistence type="predicted"/>
<dbReference type="RefSeq" id="WP_150093413.1">
    <property type="nucleotide sequence ID" value="NZ_VWSF01000038.1"/>
</dbReference>
<dbReference type="SUPFAM" id="SSF52172">
    <property type="entry name" value="CheY-like"/>
    <property type="match status" value="1"/>
</dbReference>
<dbReference type="Pfam" id="PF00072">
    <property type="entry name" value="Response_reg"/>
    <property type="match status" value="1"/>
</dbReference>
<evidence type="ECO:0000259" key="2">
    <source>
        <dbReference type="PROSITE" id="PS50110"/>
    </source>
</evidence>
<dbReference type="SMART" id="SM00448">
    <property type="entry name" value="REC"/>
    <property type="match status" value="1"/>
</dbReference>
<evidence type="ECO:0000313" key="3">
    <source>
        <dbReference type="EMBL" id="KAA5538850.1"/>
    </source>
</evidence>
<dbReference type="InterPro" id="IPR011006">
    <property type="entry name" value="CheY-like_superfamily"/>
</dbReference>
<dbReference type="EMBL" id="VWSF01000038">
    <property type="protein sequence ID" value="KAA5538850.1"/>
    <property type="molecule type" value="Genomic_DNA"/>
</dbReference>
<dbReference type="Proteomes" id="UP000323426">
    <property type="component" value="Unassembled WGS sequence"/>
</dbReference>
<keyword evidence="4" id="KW-1185">Reference proteome</keyword>
<dbReference type="InterPro" id="IPR001789">
    <property type="entry name" value="Sig_transdc_resp-reg_receiver"/>
</dbReference>
<dbReference type="PANTHER" id="PTHR44520">
    <property type="entry name" value="RESPONSE REGULATOR RCP1-RELATED"/>
    <property type="match status" value="1"/>
</dbReference>
<dbReference type="GO" id="GO:0000160">
    <property type="term" value="P:phosphorelay signal transduction system"/>
    <property type="evidence" value="ECO:0007669"/>
    <property type="project" value="InterPro"/>
</dbReference>
<dbReference type="PANTHER" id="PTHR44520:SF2">
    <property type="entry name" value="RESPONSE REGULATOR RCP1"/>
    <property type="match status" value="1"/>
</dbReference>
<gene>
    <name evidence="3" type="ORF">F0145_25435</name>
</gene>
<feature type="domain" description="Response regulatory" evidence="2">
    <location>
        <begin position="6"/>
        <end position="127"/>
    </location>
</feature>
<accession>A0A5M6CWT5</accession>
<evidence type="ECO:0000256" key="1">
    <source>
        <dbReference type="PROSITE-ProRule" id="PRU00169"/>
    </source>
</evidence>
<evidence type="ECO:0000313" key="4">
    <source>
        <dbReference type="Proteomes" id="UP000323426"/>
    </source>
</evidence>
<sequence>MESPKIILLVDDDDTSRFLAKRVFKRVAVEVDILTASHGLEALDIVKEVCQREQCPELILLDINMPIMDGFEFLEQLQKSADLSCAAIKIVLLSSSTHQLDLARARKYPVVDFIEKPLTPEKLARFL</sequence>
<name>A0A5M6CWT5_9BACT</name>
<feature type="modified residue" description="4-aspartylphosphate" evidence="1">
    <location>
        <position position="62"/>
    </location>
</feature>
<dbReference type="Gene3D" id="3.40.50.2300">
    <property type="match status" value="1"/>
</dbReference>